<evidence type="ECO:0000256" key="14">
    <source>
        <dbReference type="PIRSR" id="PIRSR006769-1"/>
    </source>
</evidence>
<dbReference type="Pfam" id="PF01872">
    <property type="entry name" value="RibD_C"/>
    <property type="match status" value="1"/>
</dbReference>
<dbReference type="GO" id="GO:0009231">
    <property type="term" value="P:riboflavin biosynthetic process"/>
    <property type="evidence" value="ECO:0007669"/>
    <property type="project" value="UniProtKB-KW"/>
</dbReference>
<comment type="catalytic activity">
    <reaction evidence="13">
        <text>2,5-diamino-6-hydroxy-4-(5-phosphoribosylamino)-pyrimidine + H2O + H(+) = 5-amino-6-(5-phospho-D-ribosylamino)uracil + NH4(+)</text>
        <dbReference type="Rhea" id="RHEA:21868"/>
        <dbReference type="ChEBI" id="CHEBI:15377"/>
        <dbReference type="ChEBI" id="CHEBI:15378"/>
        <dbReference type="ChEBI" id="CHEBI:28938"/>
        <dbReference type="ChEBI" id="CHEBI:58453"/>
        <dbReference type="ChEBI" id="CHEBI:58614"/>
        <dbReference type="EC" id="3.5.4.26"/>
    </reaction>
</comment>
<evidence type="ECO:0000313" key="19">
    <source>
        <dbReference type="Proteomes" id="UP001238163"/>
    </source>
</evidence>
<comment type="caution">
    <text evidence="18">The sequence shown here is derived from an EMBL/GenBank/DDBJ whole genome shotgun (WGS) entry which is preliminary data.</text>
</comment>
<keyword evidence="10 13" id="KW-0521">NADP</keyword>
<dbReference type="PROSITE" id="PS51747">
    <property type="entry name" value="CYT_DCMP_DEAMINASES_2"/>
    <property type="match status" value="1"/>
</dbReference>
<keyword evidence="19" id="KW-1185">Reference proteome</keyword>
<evidence type="ECO:0000256" key="5">
    <source>
        <dbReference type="ARBA" id="ARBA00007417"/>
    </source>
</evidence>
<dbReference type="CDD" id="cd01284">
    <property type="entry name" value="Riboflavin_deaminase-reductase"/>
    <property type="match status" value="1"/>
</dbReference>
<evidence type="ECO:0000256" key="2">
    <source>
        <dbReference type="ARBA" id="ARBA00004882"/>
    </source>
</evidence>
<name>A0AAE4AMF7_9BACT</name>
<dbReference type="PANTHER" id="PTHR38011">
    <property type="entry name" value="DIHYDROFOLATE REDUCTASE FAMILY PROTEIN (AFU_ORTHOLOGUE AFUA_8G06820)"/>
    <property type="match status" value="1"/>
</dbReference>
<dbReference type="EC" id="3.5.4.26" evidence="13"/>
<accession>A0AAE4AMF7</accession>
<feature type="active site" description="Proton donor" evidence="14">
    <location>
        <position position="55"/>
    </location>
</feature>
<feature type="binding site" evidence="15">
    <location>
        <position position="207"/>
    </location>
    <ligand>
        <name>substrate</name>
    </ligand>
</feature>
<dbReference type="InterPro" id="IPR002734">
    <property type="entry name" value="RibDG_C"/>
</dbReference>
<evidence type="ECO:0000256" key="16">
    <source>
        <dbReference type="PIRSR" id="PIRSR006769-3"/>
    </source>
</evidence>
<feature type="binding site" evidence="15">
    <location>
        <position position="173"/>
    </location>
    <ligand>
        <name>NADP(+)</name>
        <dbReference type="ChEBI" id="CHEBI:58349"/>
    </ligand>
</feature>
<evidence type="ECO:0000256" key="4">
    <source>
        <dbReference type="ARBA" id="ARBA00005259"/>
    </source>
</evidence>
<dbReference type="PANTHER" id="PTHR38011:SF7">
    <property type="entry name" value="2,5-DIAMINO-6-RIBOSYLAMINO-4(3H)-PYRIMIDINONE 5'-PHOSPHATE REDUCTASE"/>
    <property type="match status" value="1"/>
</dbReference>
<keyword evidence="7 13" id="KW-0479">Metal-binding</keyword>
<dbReference type="AlphaFoldDB" id="A0AAE4AMF7"/>
<keyword evidence="8 13" id="KW-0378">Hydrolase</keyword>
<feature type="binding site" evidence="15">
    <location>
        <position position="203"/>
    </location>
    <ligand>
        <name>substrate</name>
    </ligand>
</feature>
<evidence type="ECO:0000256" key="12">
    <source>
        <dbReference type="ARBA" id="ARBA00023268"/>
    </source>
</evidence>
<feature type="binding site" evidence="15">
    <location>
        <position position="210"/>
    </location>
    <ligand>
        <name>substrate</name>
    </ligand>
</feature>
<evidence type="ECO:0000256" key="1">
    <source>
        <dbReference type="ARBA" id="ARBA00002151"/>
    </source>
</evidence>
<evidence type="ECO:0000256" key="10">
    <source>
        <dbReference type="ARBA" id="ARBA00022857"/>
    </source>
</evidence>
<dbReference type="SUPFAM" id="SSF53927">
    <property type="entry name" value="Cytidine deaminase-like"/>
    <property type="match status" value="1"/>
</dbReference>
<dbReference type="InterPro" id="IPR050765">
    <property type="entry name" value="Riboflavin_Biosynth_HTPR"/>
</dbReference>
<dbReference type="Proteomes" id="UP001238163">
    <property type="component" value="Unassembled WGS sequence"/>
</dbReference>
<dbReference type="GO" id="GO:0008703">
    <property type="term" value="F:5-amino-6-(5-phosphoribosylamino)uracil reductase activity"/>
    <property type="evidence" value="ECO:0007669"/>
    <property type="project" value="UniProtKB-EC"/>
</dbReference>
<evidence type="ECO:0000313" key="18">
    <source>
        <dbReference type="EMBL" id="MDQ0289254.1"/>
    </source>
</evidence>
<feature type="binding site" evidence="16">
    <location>
        <position position="53"/>
    </location>
    <ligand>
        <name>Zn(2+)</name>
        <dbReference type="ChEBI" id="CHEBI:29105"/>
        <note>catalytic</note>
    </ligand>
</feature>
<evidence type="ECO:0000256" key="7">
    <source>
        <dbReference type="ARBA" id="ARBA00022723"/>
    </source>
</evidence>
<evidence type="ECO:0000256" key="3">
    <source>
        <dbReference type="ARBA" id="ARBA00004910"/>
    </source>
</evidence>
<dbReference type="EC" id="1.1.1.193" evidence="13"/>
<dbReference type="InterPro" id="IPR002125">
    <property type="entry name" value="CMP_dCMP_dom"/>
</dbReference>
<sequence length="351" mass="38190">MNDQDDIRWQRRALRLAQRALGLCSPNPMVGAVVVRDGEVVGEGYHHQAGCPHAEPLALAQAGELARGATLYVTLEPCSTWGRTPPCTDAIIQAGIKRVVVGCVDQNPKHAGIAVTKLQNAGIEVRCNVLEGPCRRLNEAFFFWVTNQRPFVCLKMAMTLDGRIATADGHSQWISGPAARLAVQKMRRWADAVMAGGDTVRHDDASLQVRMPADWPRQPLRVVWTSAPALPPELKMLHDGGAKPILAKPRSREEWLDFLTALGRHEQRPVTALLLEGGGELAASALRAGIVNKVAFFVAPKILCGRGSRPVVGGDNPLALAEAKELINMRSRSVGDDLLITGYCKDVYRLD</sequence>
<keyword evidence="12" id="KW-0511">Multifunctional enzyme</keyword>
<dbReference type="RefSeq" id="WP_307260644.1">
    <property type="nucleotide sequence ID" value="NZ_JAUSVL010000001.1"/>
</dbReference>
<feature type="binding site" evidence="16">
    <location>
        <position position="87"/>
    </location>
    <ligand>
        <name>Zn(2+)</name>
        <dbReference type="ChEBI" id="CHEBI:29105"/>
        <note>catalytic</note>
    </ligand>
</feature>
<comment type="similarity">
    <text evidence="5 13">In the C-terminal section; belongs to the HTP reductase family.</text>
</comment>
<evidence type="ECO:0000259" key="17">
    <source>
        <dbReference type="PROSITE" id="PS51747"/>
    </source>
</evidence>
<comment type="function">
    <text evidence="1 13">Converts 2,5-diamino-6-(ribosylamino)-4(3h)-pyrimidinone 5'-phosphate into 5-amino-6-(ribosylamino)-2,4(1h,3h)-pyrimidinedione 5'-phosphate.</text>
</comment>
<dbReference type="InterPro" id="IPR004794">
    <property type="entry name" value="Eubact_RibD"/>
</dbReference>
<organism evidence="18 19">
    <name type="scientific">Oligosphaera ethanolica</name>
    <dbReference type="NCBI Taxonomy" id="760260"/>
    <lineage>
        <taxon>Bacteria</taxon>
        <taxon>Pseudomonadati</taxon>
        <taxon>Lentisphaerota</taxon>
        <taxon>Oligosphaeria</taxon>
        <taxon>Oligosphaerales</taxon>
        <taxon>Oligosphaeraceae</taxon>
        <taxon>Oligosphaera</taxon>
    </lineage>
</organism>
<proteinExistence type="inferred from homology"/>
<evidence type="ECO:0000256" key="6">
    <source>
        <dbReference type="ARBA" id="ARBA00022619"/>
    </source>
</evidence>
<evidence type="ECO:0000256" key="8">
    <source>
        <dbReference type="ARBA" id="ARBA00022801"/>
    </source>
</evidence>
<evidence type="ECO:0000256" key="11">
    <source>
        <dbReference type="ARBA" id="ARBA00023002"/>
    </source>
</evidence>
<dbReference type="EMBL" id="JAUSVL010000001">
    <property type="protein sequence ID" value="MDQ0289254.1"/>
    <property type="molecule type" value="Genomic_DNA"/>
</dbReference>
<comment type="similarity">
    <text evidence="4 13">In the N-terminal section; belongs to the cytidine and deoxycytidylate deaminase family.</text>
</comment>
<comment type="pathway">
    <text evidence="3 13">Cofactor biosynthesis; riboflavin biosynthesis; 5-amino-6-(D-ribitylamino)uracil from GTP: step 3/4.</text>
</comment>
<dbReference type="PIRSF" id="PIRSF006769">
    <property type="entry name" value="RibD"/>
    <property type="match status" value="1"/>
</dbReference>
<feature type="binding site" evidence="15">
    <location>
        <position position="276"/>
    </location>
    <ligand>
        <name>substrate</name>
    </ligand>
</feature>
<feature type="binding site" evidence="16">
    <location>
        <position position="78"/>
    </location>
    <ligand>
        <name>Zn(2+)</name>
        <dbReference type="ChEBI" id="CHEBI:29105"/>
        <note>catalytic</note>
    </ligand>
</feature>
<evidence type="ECO:0000256" key="9">
    <source>
        <dbReference type="ARBA" id="ARBA00022833"/>
    </source>
</evidence>
<dbReference type="SUPFAM" id="SSF53597">
    <property type="entry name" value="Dihydrofolate reductase-like"/>
    <property type="match status" value="1"/>
</dbReference>
<protein>
    <recommendedName>
        <fullName evidence="13">Riboflavin biosynthesis protein RibD</fullName>
    </recommendedName>
    <domain>
        <recommendedName>
            <fullName evidence="13">Diaminohydroxyphosphoribosylaminopyrimidine deaminase</fullName>
            <shortName evidence="13">DRAP deaminase</shortName>
            <ecNumber evidence="13">3.5.4.26</ecNumber>
        </recommendedName>
        <alternativeName>
            <fullName evidence="13">Riboflavin-specific deaminase</fullName>
        </alternativeName>
    </domain>
    <domain>
        <recommendedName>
            <fullName evidence="13">5-amino-6-(5-phosphoribosylamino)uracil reductase</fullName>
            <ecNumber evidence="13">1.1.1.193</ecNumber>
        </recommendedName>
        <alternativeName>
            <fullName evidence="13">HTP reductase</fullName>
        </alternativeName>
    </domain>
</protein>
<feature type="binding site" evidence="15">
    <location>
        <position position="187"/>
    </location>
    <ligand>
        <name>substrate</name>
    </ligand>
</feature>
<feature type="binding site" evidence="15">
    <location>
        <begin position="278"/>
        <end position="284"/>
    </location>
    <ligand>
        <name>NADP(+)</name>
        <dbReference type="ChEBI" id="CHEBI:58349"/>
    </ligand>
</feature>
<evidence type="ECO:0000256" key="13">
    <source>
        <dbReference type="PIRNR" id="PIRNR006769"/>
    </source>
</evidence>
<dbReference type="InterPro" id="IPR024072">
    <property type="entry name" value="DHFR-like_dom_sf"/>
</dbReference>
<comment type="catalytic activity">
    <reaction evidence="13">
        <text>5-amino-6-(5-phospho-D-ribitylamino)uracil + NADP(+) = 5-amino-6-(5-phospho-D-ribosylamino)uracil + NADPH + H(+)</text>
        <dbReference type="Rhea" id="RHEA:17845"/>
        <dbReference type="ChEBI" id="CHEBI:15378"/>
        <dbReference type="ChEBI" id="CHEBI:57783"/>
        <dbReference type="ChEBI" id="CHEBI:58349"/>
        <dbReference type="ChEBI" id="CHEBI:58421"/>
        <dbReference type="ChEBI" id="CHEBI:58453"/>
        <dbReference type="EC" id="1.1.1.193"/>
    </reaction>
</comment>
<dbReference type="PROSITE" id="PS00903">
    <property type="entry name" value="CYT_DCMP_DEAMINASES_1"/>
    <property type="match status" value="1"/>
</dbReference>
<feature type="binding site" evidence="15">
    <location>
        <position position="171"/>
    </location>
    <ligand>
        <name>substrate</name>
    </ligand>
</feature>
<evidence type="ECO:0000256" key="15">
    <source>
        <dbReference type="PIRSR" id="PIRSR006769-2"/>
    </source>
</evidence>
<keyword evidence="9 13" id="KW-0862">Zinc</keyword>
<dbReference type="FunFam" id="3.40.140.10:FF:000025">
    <property type="entry name" value="Riboflavin biosynthesis protein RibD"/>
    <property type="match status" value="1"/>
</dbReference>
<gene>
    <name evidence="18" type="ORF">J3R75_001361</name>
</gene>
<dbReference type="Pfam" id="PF00383">
    <property type="entry name" value="dCMP_cyt_deam_1"/>
    <property type="match status" value="1"/>
</dbReference>
<dbReference type="Gene3D" id="3.40.430.10">
    <property type="entry name" value="Dihydrofolate Reductase, subunit A"/>
    <property type="match status" value="1"/>
</dbReference>
<comment type="pathway">
    <text evidence="2 13">Cofactor biosynthesis; riboflavin biosynthesis; 5-amino-6-(D-ribitylamino)uracil from GTP: step 2/4.</text>
</comment>
<feature type="binding site" evidence="15">
    <location>
        <position position="199"/>
    </location>
    <ligand>
        <name>NADP(+)</name>
        <dbReference type="ChEBI" id="CHEBI:58349"/>
    </ligand>
</feature>
<comment type="cofactor">
    <cofactor evidence="13 16">
        <name>Zn(2+)</name>
        <dbReference type="ChEBI" id="CHEBI:29105"/>
    </cofactor>
    <text evidence="13 16">Binds 1 zinc ion.</text>
</comment>
<dbReference type="Gene3D" id="3.40.140.10">
    <property type="entry name" value="Cytidine Deaminase, domain 2"/>
    <property type="match status" value="1"/>
</dbReference>
<dbReference type="NCBIfam" id="TIGR00326">
    <property type="entry name" value="eubact_ribD"/>
    <property type="match status" value="1"/>
</dbReference>
<feature type="domain" description="CMP/dCMP-type deaminase" evidence="17">
    <location>
        <begin position="4"/>
        <end position="126"/>
    </location>
</feature>
<feature type="binding site" evidence="15">
    <location>
        <position position="226"/>
    </location>
    <ligand>
        <name>NADP(+)</name>
        <dbReference type="ChEBI" id="CHEBI:58349"/>
    </ligand>
</feature>
<dbReference type="InterPro" id="IPR016192">
    <property type="entry name" value="APOBEC/CMP_deaminase_Zn-bd"/>
</dbReference>
<dbReference type="GO" id="GO:0008835">
    <property type="term" value="F:diaminohydroxyphosphoribosylaminopyrimidine deaminase activity"/>
    <property type="evidence" value="ECO:0007669"/>
    <property type="project" value="UniProtKB-EC"/>
</dbReference>
<feature type="binding site" evidence="15">
    <location>
        <position position="157"/>
    </location>
    <ligand>
        <name>NADP(+)</name>
        <dbReference type="ChEBI" id="CHEBI:58349"/>
    </ligand>
</feature>
<dbReference type="InterPro" id="IPR016193">
    <property type="entry name" value="Cytidine_deaminase-like"/>
</dbReference>
<reference evidence="18" key="1">
    <citation type="submission" date="2023-07" db="EMBL/GenBank/DDBJ databases">
        <title>Genomic Encyclopedia of Type Strains, Phase IV (KMG-IV): sequencing the most valuable type-strain genomes for metagenomic binning, comparative biology and taxonomic classification.</title>
        <authorList>
            <person name="Goeker M."/>
        </authorList>
    </citation>
    <scope>NUCLEOTIDE SEQUENCE</scope>
    <source>
        <strain evidence="18">DSM 24202</strain>
    </source>
</reference>
<dbReference type="GO" id="GO:0008270">
    <property type="term" value="F:zinc ion binding"/>
    <property type="evidence" value="ECO:0007669"/>
    <property type="project" value="InterPro"/>
</dbReference>
<keyword evidence="11 13" id="KW-0560">Oxidoreductase</keyword>
<keyword evidence="6 13" id="KW-0686">Riboflavin biosynthesis</keyword>